<dbReference type="AlphaFoldDB" id="M2NCL4"/>
<feature type="domain" description="NmrA-like" evidence="3">
    <location>
        <begin position="8"/>
        <end position="245"/>
    </location>
</feature>
<dbReference type="OrthoDB" id="419598at2759"/>
<reference evidence="4 5" key="1">
    <citation type="journal article" date="2012" name="PLoS Pathog.">
        <title>Diverse lifestyles and strategies of plant pathogenesis encoded in the genomes of eighteen Dothideomycetes fungi.</title>
        <authorList>
            <person name="Ohm R.A."/>
            <person name="Feau N."/>
            <person name="Henrissat B."/>
            <person name="Schoch C.L."/>
            <person name="Horwitz B.A."/>
            <person name="Barry K.W."/>
            <person name="Condon B.J."/>
            <person name="Copeland A.C."/>
            <person name="Dhillon B."/>
            <person name="Glaser F."/>
            <person name="Hesse C.N."/>
            <person name="Kosti I."/>
            <person name="LaButti K."/>
            <person name="Lindquist E.A."/>
            <person name="Lucas S."/>
            <person name="Salamov A.A."/>
            <person name="Bradshaw R.E."/>
            <person name="Ciuffetti L."/>
            <person name="Hamelin R.C."/>
            <person name="Kema G.H.J."/>
            <person name="Lawrence C."/>
            <person name="Scott J.A."/>
            <person name="Spatafora J.W."/>
            <person name="Turgeon B.G."/>
            <person name="de Wit P.J.G.M."/>
            <person name="Zhong S."/>
            <person name="Goodwin S.B."/>
            <person name="Grigoriev I.V."/>
        </authorList>
    </citation>
    <scope>NUCLEOTIDE SEQUENCE [LARGE SCALE GENOMIC DNA]</scope>
    <source>
        <strain evidence="4 5">UAMH 10762</strain>
    </source>
</reference>
<comment type="similarity">
    <text evidence="1">Belongs to the NmrA-type oxidoreductase family.</text>
</comment>
<dbReference type="Gene3D" id="3.40.50.720">
    <property type="entry name" value="NAD(P)-binding Rossmann-like Domain"/>
    <property type="match status" value="1"/>
</dbReference>
<evidence type="ECO:0000259" key="3">
    <source>
        <dbReference type="Pfam" id="PF05368"/>
    </source>
</evidence>
<dbReference type="InterPro" id="IPR036291">
    <property type="entry name" value="NAD(P)-bd_dom_sf"/>
</dbReference>
<dbReference type="PANTHER" id="PTHR42748:SF7">
    <property type="entry name" value="NMRA LIKE REDOX SENSOR 1-RELATED"/>
    <property type="match status" value="1"/>
</dbReference>
<evidence type="ECO:0000313" key="5">
    <source>
        <dbReference type="Proteomes" id="UP000011761"/>
    </source>
</evidence>
<dbReference type="SUPFAM" id="SSF51735">
    <property type="entry name" value="NAD(P)-binding Rossmann-fold domains"/>
    <property type="match status" value="1"/>
</dbReference>
<dbReference type="eggNOG" id="ENOG502QV9W">
    <property type="taxonomic scope" value="Eukaryota"/>
</dbReference>
<evidence type="ECO:0000313" key="4">
    <source>
        <dbReference type="EMBL" id="EMC96635.1"/>
    </source>
</evidence>
<dbReference type="EMBL" id="KB445555">
    <property type="protein sequence ID" value="EMC96635.1"/>
    <property type="molecule type" value="Genomic_DNA"/>
</dbReference>
<dbReference type="OMA" id="WVIPELM"/>
<proteinExistence type="inferred from homology"/>
<dbReference type="STRING" id="717646.M2NCL4"/>
<dbReference type="Gene3D" id="3.90.25.10">
    <property type="entry name" value="UDP-galactose 4-epimerase, domain 1"/>
    <property type="match status" value="1"/>
</dbReference>
<protein>
    <recommendedName>
        <fullName evidence="3">NmrA-like domain-containing protein</fullName>
    </recommendedName>
</protein>
<dbReference type="HOGENOM" id="CLU_007383_10_2_1"/>
<evidence type="ECO:0000256" key="2">
    <source>
        <dbReference type="ARBA" id="ARBA00022857"/>
    </source>
</evidence>
<dbReference type="PANTHER" id="PTHR42748">
    <property type="entry name" value="NITROGEN METABOLITE REPRESSION PROTEIN NMRA FAMILY MEMBER"/>
    <property type="match status" value="1"/>
</dbReference>
<organism evidence="4 5">
    <name type="scientific">Baudoinia panamericana (strain UAMH 10762)</name>
    <name type="common">Angels' share fungus</name>
    <name type="synonym">Baudoinia compniacensis (strain UAMH 10762)</name>
    <dbReference type="NCBI Taxonomy" id="717646"/>
    <lineage>
        <taxon>Eukaryota</taxon>
        <taxon>Fungi</taxon>
        <taxon>Dikarya</taxon>
        <taxon>Ascomycota</taxon>
        <taxon>Pezizomycotina</taxon>
        <taxon>Dothideomycetes</taxon>
        <taxon>Dothideomycetidae</taxon>
        <taxon>Mycosphaerellales</taxon>
        <taxon>Teratosphaeriaceae</taxon>
        <taxon>Baudoinia</taxon>
    </lineage>
</organism>
<dbReference type="InterPro" id="IPR051164">
    <property type="entry name" value="NmrA-like_oxidored"/>
</dbReference>
<dbReference type="Proteomes" id="UP000011761">
    <property type="component" value="Unassembled WGS sequence"/>
</dbReference>
<keyword evidence="2" id="KW-0521">NADP</keyword>
<dbReference type="Pfam" id="PF05368">
    <property type="entry name" value="NmrA"/>
    <property type="match status" value="1"/>
</dbReference>
<dbReference type="KEGG" id="bcom:BAUCODRAFT_34010"/>
<accession>M2NCL4</accession>
<gene>
    <name evidence="4" type="ORF">BAUCODRAFT_34010</name>
</gene>
<sequence>MSVDYEHDLLLITAASGKQSTGLLPHLRQWKRLRLQVASEASRERLQKEYPNAEVVQAHMSDHQACRKLLEGVAYCFLITPAFQPHETESGYNIIDAAVQQLPEHGGNFMHLVYSSVLHPIKRALINHDCKRYVEEYLTESKLPYTIVQPTQLMENLPLAKLASEDQPVHRMPWSPDTPFSLVSCLDLGQAVANILSDSKKHRYATYQIVGTEQPLNFHEAMRIMSEELGREVKIEQITFEAGAKFFVGMLTRGQPENASFENWQGPARMFLYYNDKGLLGNPNVLEMLLGRKPLSYRGWVKESLKHVKR</sequence>
<name>M2NCL4_BAUPA</name>
<keyword evidence="5" id="KW-1185">Reference proteome</keyword>
<dbReference type="InterPro" id="IPR008030">
    <property type="entry name" value="NmrA-like"/>
</dbReference>
<evidence type="ECO:0000256" key="1">
    <source>
        <dbReference type="ARBA" id="ARBA00006328"/>
    </source>
</evidence>
<dbReference type="GeneID" id="19112293"/>
<dbReference type="RefSeq" id="XP_007676125.1">
    <property type="nucleotide sequence ID" value="XM_007677935.1"/>
</dbReference>